<evidence type="ECO:0000256" key="1">
    <source>
        <dbReference type="SAM" id="SignalP"/>
    </source>
</evidence>
<proteinExistence type="predicted"/>
<reference evidence="2" key="2">
    <citation type="submission" date="2021-04" db="EMBL/GenBank/DDBJ databases">
        <authorList>
            <person name="Gilroy R."/>
        </authorList>
    </citation>
    <scope>NUCLEOTIDE SEQUENCE</scope>
    <source>
        <strain evidence="2">8470</strain>
    </source>
</reference>
<evidence type="ECO:0000313" key="3">
    <source>
        <dbReference type="Proteomes" id="UP000784286"/>
    </source>
</evidence>
<keyword evidence="1" id="KW-0732">Signal</keyword>
<sequence>MKKLLSVAVMCLCSFVLCAQKEVTTFLGIPVDGTKSEMIEKLKAKGFKYETLDENDFLTGEFNGMDVHIFVVTNNNKVCRIMVSDAKTMNETDIRTRFNKLCRQFDSNGKYICPAPSLDDYIIPDDEDISYKMTVDNKRYETLFYQCPVNVKADSDSLRVQTLALYFAQKHANEDLSKLTEEQIGKLAVTEFQQMIMESNKRPVWFTIDEHMGEYYITMFYDNEYNRANGEDL</sequence>
<dbReference type="Proteomes" id="UP000784286">
    <property type="component" value="Unassembled WGS sequence"/>
</dbReference>
<organism evidence="2 3">
    <name type="scientific">Candidatus Phocaeicola excrementipullorum</name>
    <dbReference type="NCBI Taxonomy" id="2838731"/>
    <lineage>
        <taxon>Bacteria</taxon>
        <taxon>Pseudomonadati</taxon>
        <taxon>Bacteroidota</taxon>
        <taxon>Bacteroidia</taxon>
        <taxon>Bacteroidales</taxon>
        <taxon>Bacteroidaceae</taxon>
        <taxon>Phocaeicola</taxon>
    </lineage>
</organism>
<gene>
    <name evidence="2" type="ORF">H9928_09200</name>
</gene>
<evidence type="ECO:0000313" key="2">
    <source>
        <dbReference type="EMBL" id="MBU3856709.1"/>
    </source>
</evidence>
<accession>A0A948X3C4</accession>
<name>A0A948X3C4_9BACT</name>
<reference evidence="2" key="1">
    <citation type="journal article" date="2021" name="PeerJ">
        <title>Extensive microbial diversity within the chicken gut microbiome revealed by metagenomics and culture.</title>
        <authorList>
            <person name="Gilroy R."/>
            <person name="Ravi A."/>
            <person name="Getino M."/>
            <person name="Pursley I."/>
            <person name="Horton D.L."/>
            <person name="Alikhan N.F."/>
            <person name="Baker D."/>
            <person name="Gharbi K."/>
            <person name="Hall N."/>
            <person name="Watson M."/>
            <person name="Adriaenssens E.M."/>
            <person name="Foster-Nyarko E."/>
            <person name="Jarju S."/>
            <person name="Secka A."/>
            <person name="Antonio M."/>
            <person name="Oren A."/>
            <person name="Chaudhuri R.R."/>
            <person name="La Ragione R."/>
            <person name="Hildebrand F."/>
            <person name="Pallen M.J."/>
        </authorList>
    </citation>
    <scope>NUCLEOTIDE SEQUENCE</scope>
    <source>
        <strain evidence="2">8470</strain>
    </source>
</reference>
<protein>
    <submittedName>
        <fullName evidence="2">Uncharacterized protein</fullName>
    </submittedName>
</protein>
<comment type="caution">
    <text evidence="2">The sequence shown here is derived from an EMBL/GenBank/DDBJ whole genome shotgun (WGS) entry which is preliminary data.</text>
</comment>
<feature type="signal peptide" evidence="1">
    <location>
        <begin position="1"/>
        <end position="19"/>
    </location>
</feature>
<dbReference type="AlphaFoldDB" id="A0A948X3C4"/>
<dbReference type="EMBL" id="JAHLFJ010000081">
    <property type="protein sequence ID" value="MBU3856709.1"/>
    <property type="molecule type" value="Genomic_DNA"/>
</dbReference>
<feature type="chain" id="PRO_5037107068" evidence="1">
    <location>
        <begin position="20"/>
        <end position="233"/>
    </location>
</feature>